<evidence type="ECO:0000313" key="4">
    <source>
        <dbReference type="EMBL" id="KAF2854545.1"/>
    </source>
</evidence>
<evidence type="ECO:0000256" key="1">
    <source>
        <dbReference type="SAM" id="MobiDB-lite"/>
    </source>
</evidence>
<dbReference type="InterPro" id="IPR056124">
    <property type="entry name" value="DUF7707"/>
</dbReference>
<feature type="chain" id="PRO_5025461044" description="DUF7707 domain-containing protein" evidence="2">
    <location>
        <begin position="20"/>
        <end position="209"/>
    </location>
</feature>
<feature type="region of interest" description="Disordered" evidence="1">
    <location>
        <begin position="133"/>
        <end position="174"/>
    </location>
</feature>
<accession>A0A6A7BJB0</accession>
<feature type="compositionally biased region" description="Low complexity" evidence="1">
    <location>
        <begin position="149"/>
        <end position="174"/>
    </location>
</feature>
<dbReference type="Proteomes" id="UP000799423">
    <property type="component" value="Unassembled WGS sequence"/>
</dbReference>
<reference evidence="4" key="1">
    <citation type="submission" date="2020-01" db="EMBL/GenBank/DDBJ databases">
        <authorList>
            <consortium name="DOE Joint Genome Institute"/>
            <person name="Haridas S."/>
            <person name="Albert R."/>
            <person name="Binder M."/>
            <person name="Bloem J."/>
            <person name="Labutti K."/>
            <person name="Salamov A."/>
            <person name="Andreopoulos B."/>
            <person name="Baker S.E."/>
            <person name="Barry K."/>
            <person name="Bills G."/>
            <person name="Bluhm B.H."/>
            <person name="Cannon C."/>
            <person name="Castanera R."/>
            <person name="Culley D.E."/>
            <person name="Daum C."/>
            <person name="Ezra D."/>
            <person name="Gonzalez J.B."/>
            <person name="Henrissat B."/>
            <person name="Kuo A."/>
            <person name="Liang C."/>
            <person name="Lipzen A."/>
            <person name="Lutzoni F."/>
            <person name="Magnuson J."/>
            <person name="Mondo S."/>
            <person name="Nolan M."/>
            <person name="Ohm R."/>
            <person name="Pangilinan J."/>
            <person name="Park H.-J."/>
            <person name="Ramirez L."/>
            <person name="Alfaro M."/>
            <person name="Sun H."/>
            <person name="Tritt A."/>
            <person name="Yoshinaga Y."/>
            <person name="Zwiers L.-H."/>
            <person name="Turgeon B.G."/>
            <person name="Goodwin S.B."/>
            <person name="Spatafora J.W."/>
            <person name="Crous P.W."/>
            <person name="Grigoriev I.V."/>
        </authorList>
    </citation>
    <scope>NUCLEOTIDE SEQUENCE</scope>
    <source>
        <strain evidence="4">IPT5</strain>
    </source>
</reference>
<protein>
    <recommendedName>
        <fullName evidence="3">DUF7707 domain-containing protein</fullName>
    </recommendedName>
</protein>
<keyword evidence="5" id="KW-1185">Reference proteome</keyword>
<name>A0A6A7BJB0_9PLEO</name>
<keyword evidence="2" id="KW-0732">Signal</keyword>
<feature type="domain" description="DUF7707" evidence="3">
    <location>
        <begin position="32"/>
        <end position="136"/>
    </location>
</feature>
<evidence type="ECO:0000313" key="5">
    <source>
        <dbReference type="Proteomes" id="UP000799423"/>
    </source>
</evidence>
<proteinExistence type="predicted"/>
<dbReference type="Pfam" id="PF24808">
    <property type="entry name" value="DUF7707"/>
    <property type="match status" value="1"/>
</dbReference>
<dbReference type="PANTHER" id="PTHR38118:SF2">
    <property type="entry name" value="CDP-ALCOHOL PHOSPHATIDYLTRANSFERASE PROTEIN"/>
    <property type="match status" value="1"/>
</dbReference>
<dbReference type="PANTHER" id="PTHR38118">
    <property type="entry name" value="ANCHORED CELL WALL PROTEIN 11-RELATED"/>
    <property type="match status" value="1"/>
</dbReference>
<evidence type="ECO:0000259" key="3">
    <source>
        <dbReference type="Pfam" id="PF24808"/>
    </source>
</evidence>
<dbReference type="EMBL" id="MU006292">
    <property type="protein sequence ID" value="KAF2854545.1"/>
    <property type="molecule type" value="Genomic_DNA"/>
</dbReference>
<sequence>MLYSTIIVAASAFAGFAAAQNNSNTPIPCCTLPATQIPAEDRSTMCNANQNTCVELCGGLGDIASNGNECDDTTLENSCKCANGTDITSSLADYQQSVAGLMCQNFWYDACISASGTDAQAQRACESTRKAECGNATTDGASSGGSGGRSSSSASASASRTSTGSPTGSASGTGAAAATTTAAGAAANLAVYGTPALAGGLLAMFGLVL</sequence>
<organism evidence="4 5">
    <name type="scientific">Plenodomus tracheiphilus IPT5</name>
    <dbReference type="NCBI Taxonomy" id="1408161"/>
    <lineage>
        <taxon>Eukaryota</taxon>
        <taxon>Fungi</taxon>
        <taxon>Dikarya</taxon>
        <taxon>Ascomycota</taxon>
        <taxon>Pezizomycotina</taxon>
        <taxon>Dothideomycetes</taxon>
        <taxon>Pleosporomycetidae</taxon>
        <taxon>Pleosporales</taxon>
        <taxon>Pleosporineae</taxon>
        <taxon>Leptosphaeriaceae</taxon>
        <taxon>Plenodomus</taxon>
    </lineage>
</organism>
<evidence type="ECO:0000256" key="2">
    <source>
        <dbReference type="SAM" id="SignalP"/>
    </source>
</evidence>
<feature type="signal peptide" evidence="2">
    <location>
        <begin position="1"/>
        <end position="19"/>
    </location>
</feature>
<dbReference type="AlphaFoldDB" id="A0A6A7BJB0"/>
<dbReference type="OrthoDB" id="2121879at2759"/>
<gene>
    <name evidence="4" type="ORF">T440DRAFT_387890</name>
</gene>